<organism evidence="3">
    <name type="scientific">freshwater metagenome</name>
    <dbReference type="NCBI Taxonomy" id="449393"/>
    <lineage>
        <taxon>unclassified sequences</taxon>
        <taxon>metagenomes</taxon>
        <taxon>ecological metagenomes</taxon>
    </lineage>
</organism>
<dbReference type="GO" id="GO:0033388">
    <property type="term" value="P:putrescine biosynthetic process from arginine"/>
    <property type="evidence" value="ECO:0007669"/>
    <property type="project" value="TreeGrafter"/>
</dbReference>
<dbReference type="Gene3D" id="3.60.110.10">
    <property type="entry name" value="Carbon-nitrogen hydrolase"/>
    <property type="match status" value="1"/>
</dbReference>
<dbReference type="SUPFAM" id="SSF56317">
    <property type="entry name" value="Carbon-nitrogen hydrolase"/>
    <property type="match status" value="1"/>
</dbReference>
<dbReference type="InterPro" id="IPR050345">
    <property type="entry name" value="Aliph_Amidase/BUP"/>
</dbReference>
<gene>
    <name evidence="3" type="ORF">UFOPK3610_01787</name>
</gene>
<sequence length="290" mass="30999">MRSLTVAAVQCASAYLDPVANASLTERHIRVAAAQGAQLVVLPELVASSYAPGAENFTDLAESASDPGHCLSTWMRLAAELNVGVIAGFLERSGDQVFNSAVVLDPKGQILDIYRKLHLFGAEQKVFSPGDRGLPIVEIHGARVGVQVCYDLRFPETLRILALRGAEVVAVPTAWTGGFDKSTPADGRIGQVDGALVQSNLNQLFLVCADQVGQADQATFLGRSIITTPYGEAAAGPLSSTDEAIAVVKLDLDDVQRARHRGPGIDPFENRRTDVYAADLGYQEPTKKTW</sequence>
<keyword evidence="1" id="KW-0378">Hydrolase</keyword>
<name>A0A6J7IAC7_9ZZZZ</name>
<dbReference type="GO" id="GO:0050126">
    <property type="term" value="F:N-carbamoylputrescine amidase activity"/>
    <property type="evidence" value="ECO:0007669"/>
    <property type="project" value="TreeGrafter"/>
</dbReference>
<evidence type="ECO:0000313" key="3">
    <source>
        <dbReference type="EMBL" id="CAB4928073.1"/>
    </source>
</evidence>
<dbReference type="InterPro" id="IPR036526">
    <property type="entry name" value="C-N_Hydrolase_sf"/>
</dbReference>
<dbReference type="PROSITE" id="PS50263">
    <property type="entry name" value="CN_HYDROLASE"/>
    <property type="match status" value="1"/>
</dbReference>
<dbReference type="Pfam" id="PF00795">
    <property type="entry name" value="CN_hydrolase"/>
    <property type="match status" value="1"/>
</dbReference>
<dbReference type="EMBL" id="CAFBMR010000113">
    <property type="protein sequence ID" value="CAB4928073.1"/>
    <property type="molecule type" value="Genomic_DNA"/>
</dbReference>
<protein>
    <submittedName>
        <fullName evidence="3">Unannotated protein</fullName>
    </submittedName>
</protein>
<accession>A0A6J7IAC7</accession>
<dbReference type="InterPro" id="IPR001110">
    <property type="entry name" value="UPF0012_CS"/>
</dbReference>
<feature type="domain" description="CN hydrolase" evidence="2">
    <location>
        <begin position="4"/>
        <end position="252"/>
    </location>
</feature>
<reference evidence="3" key="1">
    <citation type="submission" date="2020-05" db="EMBL/GenBank/DDBJ databases">
        <authorList>
            <person name="Chiriac C."/>
            <person name="Salcher M."/>
            <person name="Ghai R."/>
            <person name="Kavagutti S V."/>
        </authorList>
    </citation>
    <scope>NUCLEOTIDE SEQUENCE</scope>
</reference>
<evidence type="ECO:0000256" key="1">
    <source>
        <dbReference type="ARBA" id="ARBA00022801"/>
    </source>
</evidence>
<dbReference type="InterPro" id="IPR003010">
    <property type="entry name" value="C-N_Hydrolase"/>
</dbReference>
<evidence type="ECO:0000259" key="2">
    <source>
        <dbReference type="PROSITE" id="PS50263"/>
    </source>
</evidence>
<dbReference type="PANTHER" id="PTHR43674:SF2">
    <property type="entry name" value="BETA-UREIDOPROPIONASE"/>
    <property type="match status" value="1"/>
</dbReference>
<dbReference type="AlphaFoldDB" id="A0A6J7IAC7"/>
<dbReference type="PROSITE" id="PS01227">
    <property type="entry name" value="UPF0012"/>
    <property type="match status" value="1"/>
</dbReference>
<proteinExistence type="predicted"/>
<dbReference type="PANTHER" id="PTHR43674">
    <property type="entry name" value="NITRILASE C965.09-RELATED"/>
    <property type="match status" value="1"/>
</dbReference>